<dbReference type="Gene3D" id="2.40.50.100">
    <property type="match status" value="1"/>
</dbReference>
<dbReference type="InterPro" id="IPR058792">
    <property type="entry name" value="Beta-barrel_RND_2"/>
</dbReference>
<dbReference type="InterPro" id="IPR006143">
    <property type="entry name" value="RND_pump_MFP"/>
</dbReference>
<dbReference type="KEGG" id="gso:PH603_09270"/>
<dbReference type="Pfam" id="PF25917">
    <property type="entry name" value="BSH_RND"/>
    <property type="match status" value="1"/>
</dbReference>
<sequence length="353" mass="37730">MKPVTTALVISGALALYLAIGIVSGPRHEQAVEAATGDKAFPVVYQSFTARDFGHEASVRGHTEALRKVALKSEIDGRVIATPVEKGTRIKKGDVICRIDTADRAASLAEAKALLDQRQLEYNAAVALAAKGHRSETQTAAAKAQLDAALAAVDRRELDLAHTGIKAPFDGIVETREAEVGSYLQKGSTCATLMLEEPFLAVAEASEAFVSDLDVGEPATVSVKGLPDMTGRIRYVASAANLETRGFRVEVELTNPEHTLKEGLTATIRLPIGRTHAHLLSPSWFILDKEGRLGVRLVDGEDRATFMPVEVLDDAEGGVWVAGLPNDIRIITTGQDFVADGEKVRLVEESATS</sequence>
<dbReference type="NCBIfam" id="TIGR01730">
    <property type="entry name" value="RND_mfp"/>
    <property type="match status" value="1"/>
</dbReference>
<name>A0AAF0BKA3_9PROT</name>
<protein>
    <submittedName>
        <fullName evidence="4">Efflux RND transporter periplasmic adaptor subunit</fullName>
    </submittedName>
</protein>
<dbReference type="PANTHER" id="PTHR30469">
    <property type="entry name" value="MULTIDRUG RESISTANCE PROTEIN MDTA"/>
    <property type="match status" value="1"/>
</dbReference>
<dbReference type="InterPro" id="IPR058625">
    <property type="entry name" value="MdtA-like_BSH"/>
</dbReference>
<evidence type="ECO:0000259" key="2">
    <source>
        <dbReference type="Pfam" id="PF25917"/>
    </source>
</evidence>
<dbReference type="Gene3D" id="2.40.30.170">
    <property type="match status" value="1"/>
</dbReference>
<evidence type="ECO:0000313" key="4">
    <source>
        <dbReference type="EMBL" id="WCL52727.1"/>
    </source>
</evidence>
<dbReference type="SUPFAM" id="SSF111369">
    <property type="entry name" value="HlyD-like secretion proteins"/>
    <property type="match status" value="1"/>
</dbReference>
<evidence type="ECO:0000256" key="1">
    <source>
        <dbReference type="ARBA" id="ARBA00009477"/>
    </source>
</evidence>
<comment type="similarity">
    <text evidence="1">Belongs to the membrane fusion protein (MFP) (TC 8.A.1) family.</text>
</comment>
<dbReference type="GO" id="GO:1990281">
    <property type="term" value="C:efflux pump complex"/>
    <property type="evidence" value="ECO:0007669"/>
    <property type="project" value="TreeGrafter"/>
</dbReference>
<reference evidence="4" key="1">
    <citation type="submission" date="2023-01" db="EMBL/GenBank/DDBJ databases">
        <title>The genome sequence of Kordiimonadaceae bacterium 6D33.</title>
        <authorList>
            <person name="Liu Y."/>
        </authorList>
    </citation>
    <scope>NUCLEOTIDE SEQUENCE</scope>
    <source>
        <strain evidence="4">6D33</strain>
    </source>
</reference>
<dbReference type="EMBL" id="CP116805">
    <property type="protein sequence ID" value="WCL52727.1"/>
    <property type="molecule type" value="Genomic_DNA"/>
</dbReference>
<dbReference type="PANTHER" id="PTHR30469:SF29">
    <property type="entry name" value="BLR2860 PROTEIN"/>
    <property type="match status" value="1"/>
</dbReference>
<dbReference type="AlphaFoldDB" id="A0AAF0BKA3"/>
<dbReference type="Gene3D" id="1.10.287.470">
    <property type="entry name" value="Helix hairpin bin"/>
    <property type="match status" value="1"/>
</dbReference>
<accession>A0AAF0BKA3</accession>
<organism evidence="4 5">
    <name type="scientific">Gimibacter soli</name>
    <dbReference type="NCBI Taxonomy" id="3024400"/>
    <lineage>
        <taxon>Bacteria</taxon>
        <taxon>Pseudomonadati</taxon>
        <taxon>Pseudomonadota</taxon>
        <taxon>Alphaproteobacteria</taxon>
        <taxon>Kordiimonadales</taxon>
        <taxon>Temperatibacteraceae</taxon>
        <taxon>Gimibacter</taxon>
    </lineage>
</organism>
<evidence type="ECO:0000313" key="5">
    <source>
        <dbReference type="Proteomes" id="UP001217500"/>
    </source>
</evidence>
<feature type="domain" description="Multidrug resistance protein MdtA-like barrel-sandwich hybrid" evidence="2">
    <location>
        <begin position="67"/>
        <end position="192"/>
    </location>
</feature>
<dbReference type="Proteomes" id="UP001217500">
    <property type="component" value="Chromosome"/>
</dbReference>
<proteinExistence type="inferred from homology"/>
<dbReference type="RefSeq" id="WP_289502097.1">
    <property type="nucleotide sequence ID" value="NZ_CP116805.1"/>
</dbReference>
<evidence type="ECO:0000259" key="3">
    <source>
        <dbReference type="Pfam" id="PF25954"/>
    </source>
</evidence>
<feature type="domain" description="CusB-like beta-barrel" evidence="3">
    <location>
        <begin position="202"/>
        <end position="270"/>
    </location>
</feature>
<dbReference type="GO" id="GO:0015562">
    <property type="term" value="F:efflux transmembrane transporter activity"/>
    <property type="evidence" value="ECO:0007669"/>
    <property type="project" value="TreeGrafter"/>
</dbReference>
<dbReference type="Gene3D" id="2.40.420.20">
    <property type="match status" value="1"/>
</dbReference>
<keyword evidence="5" id="KW-1185">Reference proteome</keyword>
<dbReference type="Pfam" id="PF25954">
    <property type="entry name" value="Beta-barrel_RND_2"/>
    <property type="match status" value="1"/>
</dbReference>
<gene>
    <name evidence="4" type="ORF">PH603_09270</name>
</gene>